<name>A0ABR7K2D7_9FIRM</name>
<reference evidence="1 2" key="1">
    <citation type="submission" date="2020-08" db="EMBL/GenBank/DDBJ databases">
        <authorList>
            <person name="Liu C."/>
            <person name="Sun Q."/>
        </authorList>
    </citation>
    <scope>NUCLEOTIDE SEQUENCE [LARGE SCALE GENOMIC DNA]</scope>
    <source>
        <strain evidence="1 2">NSJ-45</strain>
    </source>
</reference>
<gene>
    <name evidence="1" type="ORF">H8891_05585</name>
</gene>
<dbReference type="Proteomes" id="UP000611796">
    <property type="component" value="Unassembled WGS sequence"/>
</dbReference>
<protein>
    <submittedName>
        <fullName evidence="1">Uncharacterized protein</fullName>
    </submittedName>
</protein>
<sequence length="128" mass="13983">MSEFYNKFCCEDNTNSDWDDVKNKISSVCCNPDSFIKEQFTLRTTATTGVKTVYVANPGTAFVRGTVILRNLSRATINFVVDGSNIVVEANDEAAISVAALNAVTVQILSGAQTARVLLFFDIEYPSI</sequence>
<evidence type="ECO:0000313" key="2">
    <source>
        <dbReference type="Proteomes" id="UP000611796"/>
    </source>
</evidence>
<comment type="caution">
    <text evidence="1">The sequence shown here is derived from an EMBL/GenBank/DDBJ whole genome shotgun (WGS) entry which is preliminary data.</text>
</comment>
<organism evidence="1 2">
    <name type="scientific">Paeniclostridium hominis</name>
    <dbReference type="NCBI Taxonomy" id="2764329"/>
    <lineage>
        <taxon>Bacteria</taxon>
        <taxon>Bacillati</taxon>
        <taxon>Bacillota</taxon>
        <taxon>Clostridia</taxon>
        <taxon>Peptostreptococcales</taxon>
        <taxon>Peptostreptococcaceae</taxon>
        <taxon>Paeniclostridium</taxon>
    </lineage>
</organism>
<dbReference type="EMBL" id="JACRWD010000001">
    <property type="protein sequence ID" value="MBC6003263.1"/>
    <property type="molecule type" value="Genomic_DNA"/>
</dbReference>
<evidence type="ECO:0000313" key="1">
    <source>
        <dbReference type="EMBL" id="MBC6003263.1"/>
    </source>
</evidence>
<proteinExistence type="predicted"/>
<dbReference type="RefSeq" id="WP_187005541.1">
    <property type="nucleotide sequence ID" value="NZ_JACRWD010000001.1"/>
</dbReference>
<accession>A0ABR7K2D7</accession>
<keyword evidence="2" id="KW-1185">Reference proteome</keyword>